<gene>
    <name evidence="2" type="ORF">FSP39_013666</name>
</gene>
<dbReference type="InterPro" id="IPR024280">
    <property type="entry name" value="FAM167"/>
</dbReference>
<dbReference type="AlphaFoldDB" id="A0AA88XMB0"/>
<dbReference type="EMBL" id="VSWD01000011">
    <property type="protein sequence ID" value="KAK3088027.1"/>
    <property type="molecule type" value="Genomic_DNA"/>
</dbReference>
<reference evidence="2" key="1">
    <citation type="submission" date="2019-08" db="EMBL/GenBank/DDBJ databases">
        <title>The improved chromosome-level genome for the pearl oyster Pinctada fucata martensii using PacBio sequencing and Hi-C.</title>
        <authorList>
            <person name="Zheng Z."/>
        </authorList>
    </citation>
    <scope>NUCLEOTIDE SEQUENCE</scope>
    <source>
        <strain evidence="2">ZZ-2019</strain>
        <tissue evidence="2">Adductor muscle</tissue>
    </source>
</reference>
<name>A0AA88XMB0_PINIB</name>
<evidence type="ECO:0000313" key="3">
    <source>
        <dbReference type="Proteomes" id="UP001186944"/>
    </source>
</evidence>
<comment type="similarity">
    <text evidence="1">Belongs to the FAM167 (SEC) family.</text>
</comment>
<dbReference type="InterPro" id="IPR051771">
    <property type="entry name" value="FAM167_domain"/>
</dbReference>
<protein>
    <submittedName>
        <fullName evidence="2">Uncharacterized protein</fullName>
    </submittedName>
</protein>
<organism evidence="2 3">
    <name type="scientific">Pinctada imbricata</name>
    <name type="common">Atlantic pearl-oyster</name>
    <name type="synonym">Pinctada martensii</name>
    <dbReference type="NCBI Taxonomy" id="66713"/>
    <lineage>
        <taxon>Eukaryota</taxon>
        <taxon>Metazoa</taxon>
        <taxon>Spiralia</taxon>
        <taxon>Lophotrochozoa</taxon>
        <taxon>Mollusca</taxon>
        <taxon>Bivalvia</taxon>
        <taxon>Autobranchia</taxon>
        <taxon>Pteriomorphia</taxon>
        <taxon>Pterioida</taxon>
        <taxon>Pterioidea</taxon>
        <taxon>Pteriidae</taxon>
        <taxon>Pinctada</taxon>
    </lineage>
</organism>
<accession>A0AA88XMB0</accession>
<dbReference type="Proteomes" id="UP001186944">
    <property type="component" value="Unassembled WGS sequence"/>
</dbReference>
<dbReference type="Pfam" id="PF11652">
    <property type="entry name" value="FAM167"/>
    <property type="match status" value="1"/>
</dbReference>
<proteinExistence type="inferred from homology"/>
<evidence type="ECO:0000256" key="1">
    <source>
        <dbReference type="ARBA" id="ARBA00005489"/>
    </source>
</evidence>
<keyword evidence="3" id="KW-1185">Reference proteome</keyword>
<evidence type="ECO:0000313" key="2">
    <source>
        <dbReference type="EMBL" id="KAK3088027.1"/>
    </source>
</evidence>
<dbReference type="PANTHER" id="PTHR32289">
    <property type="entry name" value="PROTEIN FAM167A"/>
    <property type="match status" value="1"/>
</dbReference>
<dbReference type="PANTHER" id="PTHR32289:SF1">
    <property type="entry name" value="PROTEIN FAM167A-LIKE"/>
    <property type="match status" value="1"/>
</dbReference>
<comment type="caution">
    <text evidence="2">The sequence shown here is derived from an EMBL/GenBank/DDBJ whole genome shotgun (WGS) entry which is preliminary data.</text>
</comment>
<sequence length="238" mass="27686">MLHVPLINKLYDYETQSDAVPSAMKEFRRRSSLGVIDESNNNDAETLEISEEVTPRITVTPCDDAIDSASEISSACSSRSGSETDLHHLKVTATRLRLTTRRPSYVEWREKYVERPRRRSKPEIKVEFDENGNDTLTEDRKHRINEALEWIKDELKEMRSQDQILARKLLSLRQDIHQLKLKRSCQEHREIIEDVQTDLEENQQTRSVCDLPTNSVENPLKHLGVTSYNFTARRFSTC</sequence>